<sequence>MTRQTSSLQGLGTRWSRQTPALRGIALMCLSTVAFSIMHGLVRFVSEELPPFQIAFFRNIFGLAFLMPLLVRSRFEMLRTRRLGLHALRGVVNIVAMLMFFTALSISPIAKVTALSFTAPIFMAVLAVIVLGERIRIYRWLAILSGFTGMLIILRPGLVAIDTGALLVTGSAALWAIAMVIIKILSRTESSVTIVAYMGIFLGVFSIVPALWVWQPFGRETLGWMVLIGLFGSIAQISLSQALKETDPTAVMPFDFLKLIWTALIGAWFFAEIPDVFTWIGAAVIFASGLFIAVRERQAKQATVSGGGPLSAGTRE</sequence>
<feature type="transmembrane region" description="Helical" evidence="6">
    <location>
        <begin position="83"/>
        <end position="106"/>
    </location>
</feature>
<evidence type="ECO:0000256" key="4">
    <source>
        <dbReference type="ARBA" id="ARBA00022989"/>
    </source>
</evidence>
<feature type="transmembrane region" description="Helical" evidence="6">
    <location>
        <begin position="21"/>
        <end position="42"/>
    </location>
</feature>
<feature type="transmembrane region" description="Helical" evidence="6">
    <location>
        <begin position="138"/>
        <end position="158"/>
    </location>
</feature>
<reference evidence="8" key="1">
    <citation type="submission" date="2022-07" db="EMBL/GenBank/DDBJ databases">
        <authorList>
            <person name="Otstavnykh N."/>
            <person name="Isaeva M."/>
            <person name="Bystritskaya E."/>
        </authorList>
    </citation>
    <scope>NUCLEOTIDE SEQUENCE</scope>
    <source>
        <strain evidence="8">KCTC 52189</strain>
    </source>
</reference>
<evidence type="ECO:0000313" key="9">
    <source>
        <dbReference type="Proteomes" id="UP001226762"/>
    </source>
</evidence>
<feature type="transmembrane region" description="Helical" evidence="6">
    <location>
        <begin position="112"/>
        <end position="131"/>
    </location>
</feature>
<dbReference type="EMBL" id="JANHAX010000001">
    <property type="protein sequence ID" value="MDQ2089295.1"/>
    <property type="molecule type" value="Genomic_DNA"/>
</dbReference>
<comment type="caution">
    <text evidence="8">The sequence shown here is derived from an EMBL/GenBank/DDBJ whole genome shotgun (WGS) entry which is preliminary data.</text>
</comment>
<evidence type="ECO:0000256" key="6">
    <source>
        <dbReference type="SAM" id="Phobius"/>
    </source>
</evidence>
<proteinExistence type="inferred from homology"/>
<comment type="similarity">
    <text evidence="2">Belongs to the drug/metabolite transporter (DMT) superfamily. 10 TMS drug/metabolite exporter (DME) (TC 2.A.7.3) family.</text>
</comment>
<dbReference type="SUPFAM" id="SSF103481">
    <property type="entry name" value="Multidrug resistance efflux transporter EmrE"/>
    <property type="match status" value="2"/>
</dbReference>
<feature type="transmembrane region" description="Helical" evidence="6">
    <location>
        <begin position="164"/>
        <end position="182"/>
    </location>
</feature>
<evidence type="ECO:0000259" key="7">
    <source>
        <dbReference type="Pfam" id="PF00892"/>
    </source>
</evidence>
<accession>A0AAE3WBB6</accession>
<dbReference type="Pfam" id="PF00892">
    <property type="entry name" value="EamA"/>
    <property type="match status" value="2"/>
</dbReference>
<keyword evidence="9" id="KW-1185">Reference proteome</keyword>
<feature type="transmembrane region" description="Helical" evidence="6">
    <location>
        <begin position="251"/>
        <end position="270"/>
    </location>
</feature>
<evidence type="ECO:0000256" key="1">
    <source>
        <dbReference type="ARBA" id="ARBA00004141"/>
    </source>
</evidence>
<dbReference type="GO" id="GO:0016020">
    <property type="term" value="C:membrane"/>
    <property type="evidence" value="ECO:0007669"/>
    <property type="project" value="UniProtKB-SubCell"/>
</dbReference>
<evidence type="ECO:0000256" key="5">
    <source>
        <dbReference type="ARBA" id="ARBA00023136"/>
    </source>
</evidence>
<keyword evidence="4 6" id="KW-1133">Transmembrane helix</keyword>
<dbReference type="AlphaFoldDB" id="A0AAE3WBB6"/>
<dbReference type="InterPro" id="IPR000620">
    <property type="entry name" value="EamA_dom"/>
</dbReference>
<keyword evidence="3 6" id="KW-0812">Transmembrane</keyword>
<feature type="transmembrane region" description="Helical" evidence="6">
    <location>
        <begin position="194"/>
        <end position="215"/>
    </location>
</feature>
<feature type="transmembrane region" description="Helical" evidence="6">
    <location>
        <begin position="276"/>
        <end position="294"/>
    </location>
</feature>
<dbReference type="PANTHER" id="PTHR22911">
    <property type="entry name" value="ACYL-MALONYL CONDENSING ENZYME-RELATED"/>
    <property type="match status" value="1"/>
</dbReference>
<evidence type="ECO:0000256" key="2">
    <source>
        <dbReference type="ARBA" id="ARBA00009853"/>
    </source>
</evidence>
<name>A0AAE3WBB6_9RHOB</name>
<dbReference type="InterPro" id="IPR037185">
    <property type="entry name" value="EmrE-like"/>
</dbReference>
<feature type="domain" description="EamA" evidence="7">
    <location>
        <begin position="23"/>
        <end position="154"/>
    </location>
</feature>
<feature type="transmembrane region" description="Helical" evidence="6">
    <location>
        <begin position="221"/>
        <end position="239"/>
    </location>
</feature>
<evidence type="ECO:0000313" key="8">
    <source>
        <dbReference type="EMBL" id="MDQ2089295.1"/>
    </source>
</evidence>
<dbReference type="RefSeq" id="WP_306734543.1">
    <property type="nucleotide sequence ID" value="NZ_JANHAX010000001.1"/>
</dbReference>
<reference evidence="8" key="2">
    <citation type="submission" date="2023-02" db="EMBL/GenBank/DDBJ databases">
        <title>'Rhodoalgimonas zhirmunskyi' gen. nov., isolated from a red alga.</title>
        <authorList>
            <person name="Nedashkovskaya O.I."/>
            <person name="Otstavnykh N.Y."/>
            <person name="Bystritskaya E.P."/>
            <person name="Balabanova L.A."/>
            <person name="Isaeva M.P."/>
        </authorList>
    </citation>
    <scope>NUCLEOTIDE SEQUENCE</scope>
    <source>
        <strain evidence="8">KCTC 52189</strain>
    </source>
</reference>
<dbReference type="Proteomes" id="UP001226762">
    <property type="component" value="Unassembled WGS sequence"/>
</dbReference>
<gene>
    <name evidence="8" type="ORF">NO357_05205</name>
</gene>
<dbReference type="PANTHER" id="PTHR22911:SF6">
    <property type="entry name" value="SOLUTE CARRIER FAMILY 35 MEMBER G1"/>
    <property type="match status" value="1"/>
</dbReference>
<comment type="subcellular location">
    <subcellularLocation>
        <location evidence="1">Membrane</location>
        <topology evidence="1">Multi-pass membrane protein</topology>
    </subcellularLocation>
</comment>
<protein>
    <submittedName>
        <fullName evidence="8">DMT family transporter</fullName>
    </submittedName>
</protein>
<feature type="domain" description="EamA" evidence="7">
    <location>
        <begin position="163"/>
        <end position="292"/>
    </location>
</feature>
<keyword evidence="5 6" id="KW-0472">Membrane</keyword>
<organism evidence="8 9">
    <name type="scientific">Marimonas arenosa</name>
    <dbReference type="NCBI Taxonomy" id="1795305"/>
    <lineage>
        <taxon>Bacteria</taxon>
        <taxon>Pseudomonadati</taxon>
        <taxon>Pseudomonadota</taxon>
        <taxon>Alphaproteobacteria</taxon>
        <taxon>Rhodobacterales</taxon>
        <taxon>Paracoccaceae</taxon>
        <taxon>Marimonas</taxon>
    </lineage>
</organism>
<feature type="transmembrane region" description="Helical" evidence="6">
    <location>
        <begin position="54"/>
        <end position="71"/>
    </location>
</feature>
<evidence type="ECO:0000256" key="3">
    <source>
        <dbReference type="ARBA" id="ARBA00022692"/>
    </source>
</evidence>